<dbReference type="AlphaFoldDB" id="A0AA40KC80"/>
<keyword evidence="4" id="KW-1185">Reference proteome</keyword>
<protein>
    <recommendedName>
        <fullName evidence="2">PD-(D/E)XK nuclease-like domain-containing protein</fullName>
    </recommendedName>
</protein>
<sequence>MTMLLSCPGSPAPAMLCGAHRLRSLDPDVRWQGSTPKTVGVPLPGIWQRQKQRHRQRQLPTDAALPRPAATIQPPRPVTTPTKPTTIVDLAKLESPVRFVYSHNVFSTVLDEAGKTLWCDLMALSRDEKVLPQAIRQDLESLIGSKAISESMWDTSPQQANEAAAKAELDKILQLTLDTKLAEQRRKSEAGWNEDVHKPVLRLALAFCPVVQAETVSSAKLVPAFRPPLADAGGHELSAPDVQSSATGTDMGSGTGGGVTYHRIVDYVLTLDAERAQSNSDVAIYQSLTRQITAFQEKPVPPDSDNKPPQIPALPAITVFNGSWELALAVDLDVEVAGQNQPRKETHIVGPNIPIGNTYIVRGTYRLLASLRRLATWMEQDYRPWLEATLSWAGYE</sequence>
<evidence type="ECO:0000313" key="3">
    <source>
        <dbReference type="EMBL" id="KAK0753600.1"/>
    </source>
</evidence>
<organism evidence="3 4">
    <name type="scientific">Schizothecium vesticola</name>
    <dbReference type="NCBI Taxonomy" id="314040"/>
    <lineage>
        <taxon>Eukaryota</taxon>
        <taxon>Fungi</taxon>
        <taxon>Dikarya</taxon>
        <taxon>Ascomycota</taxon>
        <taxon>Pezizomycotina</taxon>
        <taxon>Sordariomycetes</taxon>
        <taxon>Sordariomycetidae</taxon>
        <taxon>Sordariales</taxon>
        <taxon>Schizotheciaceae</taxon>
        <taxon>Schizothecium</taxon>
    </lineage>
</organism>
<evidence type="ECO:0000313" key="4">
    <source>
        <dbReference type="Proteomes" id="UP001172155"/>
    </source>
</evidence>
<reference evidence="3" key="1">
    <citation type="submission" date="2023-06" db="EMBL/GenBank/DDBJ databases">
        <title>Genome-scale phylogeny and comparative genomics of the fungal order Sordariales.</title>
        <authorList>
            <consortium name="Lawrence Berkeley National Laboratory"/>
            <person name="Hensen N."/>
            <person name="Bonometti L."/>
            <person name="Westerberg I."/>
            <person name="Brannstrom I.O."/>
            <person name="Guillou S."/>
            <person name="Cros-Aarteil S."/>
            <person name="Calhoun S."/>
            <person name="Haridas S."/>
            <person name="Kuo A."/>
            <person name="Mondo S."/>
            <person name="Pangilinan J."/>
            <person name="Riley R."/>
            <person name="LaButti K."/>
            <person name="Andreopoulos B."/>
            <person name="Lipzen A."/>
            <person name="Chen C."/>
            <person name="Yanf M."/>
            <person name="Daum C."/>
            <person name="Ng V."/>
            <person name="Clum A."/>
            <person name="Steindorff A."/>
            <person name="Ohm R."/>
            <person name="Martin F."/>
            <person name="Silar P."/>
            <person name="Natvig D."/>
            <person name="Lalanne C."/>
            <person name="Gautier V."/>
            <person name="Ament-velasquez S.L."/>
            <person name="Kruys A."/>
            <person name="Hutchinson M.I."/>
            <person name="Powell A.J."/>
            <person name="Barry K."/>
            <person name="Miller A.N."/>
            <person name="Grigoriev I.V."/>
            <person name="Debuchy R."/>
            <person name="Gladieux P."/>
            <person name="Thoren M.H."/>
            <person name="Johannesson H."/>
        </authorList>
    </citation>
    <scope>NUCLEOTIDE SEQUENCE</scope>
    <source>
        <strain evidence="3">SMH3187-1</strain>
    </source>
</reference>
<feature type="region of interest" description="Disordered" evidence="1">
    <location>
        <begin position="232"/>
        <end position="255"/>
    </location>
</feature>
<feature type="domain" description="PD-(D/E)XK nuclease-like" evidence="2">
    <location>
        <begin position="297"/>
        <end position="383"/>
    </location>
</feature>
<proteinExistence type="predicted"/>
<dbReference type="Proteomes" id="UP001172155">
    <property type="component" value="Unassembled WGS sequence"/>
</dbReference>
<name>A0AA40KC80_9PEZI</name>
<evidence type="ECO:0000256" key="1">
    <source>
        <dbReference type="SAM" id="MobiDB-lite"/>
    </source>
</evidence>
<comment type="caution">
    <text evidence="3">The sequence shown here is derived from an EMBL/GenBank/DDBJ whole genome shotgun (WGS) entry which is preliminary data.</text>
</comment>
<dbReference type="Pfam" id="PF20516">
    <property type="entry name" value="PDDEXK_12"/>
    <property type="match status" value="2"/>
</dbReference>
<accession>A0AA40KC80</accession>
<evidence type="ECO:0000259" key="2">
    <source>
        <dbReference type="Pfam" id="PF20516"/>
    </source>
</evidence>
<gene>
    <name evidence="3" type="ORF">B0T18DRAFT_484288</name>
</gene>
<dbReference type="InterPro" id="IPR046797">
    <property type="entry name" value="PDDEXK_12"/>
</dbReference>
<dbReference type="EMBL" id="JAUKUD010000001">
    <property type="protein sequence ID" value="KAK0753600.1"/>
    <property type="molecule type" value="Genomic_DNA"/>
</dbReference>
<feature type="domain" description="PD-(D/E)XK nuclease-like" evidence="2">
    <location>
        <begin position="144"/>
        <end position="286"/>
    </location>
</feature>